<dbReference type="SUPFAM" id="SSF102405">
    <property type="entry name" value="MCP/YpsA-like"/>
    <property type="match status" value="1"/>
</dbReference>
<dbReference type="Pfam" id="PF03641">
    <property type="entry name" value="Lysine_decarbox"/>
    <property type="match status" value="1"/>
</dbReference>
<sequence>MNITVYCGASVGNHQVYQEKAQELAKWMAQNNHTLIYGGGNVGLMGVMADTILNDGGQAIGVMPSFLKEREIAHNRLTDLFLVENMTERKLKMIHLADAFIALPGGPGTLEEISEVISWARIGQNNKPCILYNIAGYYNHLSYLFDHMVSEGFLNQADRDQIMIDNSLSRMENFIINYRPPKIRSY</sequence>
<name>A0A1H9EIL8_9LACT</name>
<keyword evidence="2" id="KW-0378">Hydrolase</keyword>
<dbReference type="Gene3D" id="3.40.50.450">
    <property type="match status" value="1"/>
</dbReference>
<dbReference type="RefSeq" id="WP_092571981.1">
    <property type="nucleotide sequence ID" value="NZ_FOEN01000007.1"/>
</dbReference>
<dbReference type="OrthoDB" id="9801098at2"/>
<keyword evidence="2" id="KW-0203">Cytokinin biosynthesis</keyword>
<dbReference type="STRING" id="89093.SAMN04488558_10746"/>
<protein>
    <recommendedName>
        <fullName evidence="2">Cytokinin riboside 5'-monophosphate phosphoribohydrolase</fullName>
        <ecNumber evidence="2">3.2.2.n1</ecNumber>
    </recommendedName>
</protein>
<dbReference type="EMBL" id="FOEN01000007">
    <property type="protein sequence ID" value="SEQ25442.1"/>
    <property type="molecule type" value="Genomic_DNA"/>
</dbReference>
<dbReference type="InterPro" id="IPR005269">
    <property type="entry name" value="LOG"/>
</dbReference>
<proteinExistence type="inferred from homology"/>
<evidence type="ECO:0000256" key="2">
    <source>
        <dbReference type="RuleBase" id="RU363015"/>
    </source>
</evidence>
<dbReference type="NCBIfam" id="TIGR00730">
    <property type="entry name" value="Rossman fold protein, TIGR00730 family"/>
    <property type="match status" value="1"/>
</dbReference>
<dbReference type="GO" id="GO:0009691">
    <property type="term" value="P:cytokinin biosynthetic process"/>
    <property type="evidence" value="ECO:0007669"/>
    <property type="project" value="UniProtKB-UniRule"/>
</dbReference>
<dbReference type="Proteomes" id="UP000198833">
    <property type="component" value="Unassembled WGS sequence"/>
</dbReference>
<dbReference type="InterPro" id="IPR031100">
    <property type="entry name" value="LOG_fam"/>
</dbReference>
<comment type="similarity">
    <text evidence="1 2">Belongs to the LOG family.</text>
</comment>
<accession>A0A1H9EIL8</accession>
<organism evidence="3 4">
    <name type="scientific">Ignavigranum ruoffiae</name>
    <dbReference type="NCBI Taxonomy" id="89093"/>
    <lineage>
        <taxon>Bacteria</taxon>
        <taxon>Bacillati</taxon>
        <taxon>Bacillota</taxon>
        <taxon>Bacilli</taxon>
        <taxon>Lactobacillales</taxon>
        <taxon>Aerococcaceae</taxon>
        <taxon>Ignavigranum</taxon>
    </lineage>
</organism>
<evidence type="ECO:0000256" key="1">
    <source>
        <dbReference type="ARBA" id="ARBA00006763"/>
    </source>
</evidence>
<dbReference type="GO" id="GO:0016799">
    <property type="term" value="F:hydrolase activity, hydrolyzing N-glycosyl compounds"/>
    <property type="evidence" value="ECO:0007669"/>
    <property type="project" value="TreeGrafter"/>
</dbReference>
<reference evidence="3 4" key="1">
    <citation type="submission" date="2016-10" db="EMBL/GenBank/DDBJ databases">
        <authorList>
            <person name="de Groot N.N."/>
        </authorList>
    </citation>
    <scope>NUCLEOTIDE SEQUENCE [LARGE SCALE GENOMIC DNA]</scope>
    <source>
        <strain evidence="3 4">DSM 15695</strain>
    </source>
</reference>
<evidence type="ECO:0000313" key="3">
    <source>
        <dbReference type="EMBL" id="SEQ25442.1"/>
    </source>
</evidence>
<dbReference type="PANTHER" id="PTHR31223">
    <property type="entry name" value="LOG FAMILY PROTEIN YJL055W"/>
    <property type="match status" value="1"/>
</dbReference>
<gene>
    <name evidence="3" type="ORF">SAMN04488558_10746</name>
</gene>
<keyword evidence="4" id="KW-1185">Reference proteome</keyword>
<dbReference type="PANTHER" id="PTHR31223:SF70">
    <property type="entry name" value="LOG FAMILY PROTEIN YJL055W"/>
    <property type="match status" value="1"/>
</dbReference>
<evidence type="ECO:0000313" key="4">
    <source>
        <dbReference type="Proteomes" id="UP000198833"/>
    </source>
</evidence>
<dbReference type="EC" id="3.2.2.n1" evidence="2"/>
<dbReference type="GO" id="GO:0005829">
    <property type="term" value="C:cytosol"/>
    <property type="evidence" value="ECO:0007669"/>
    <property type="project" value="TreeGrafter"/>
</dbReference>
<dbReference type="AlphaFoldDB" id="A0A1H9EIL8"/>